<dbReference type="InterPro" id="IPR015940">
    <property type="entry name" value="UBA"/>
</dbReference>
<feature type="domain" description="UBA" evidence="1">
    <location>
        <begin position="14"/>
        <end position="55"/>
    </location>
</feature>
<evidence type="ECO:0000259" key="1">
    <source>
        <dbReference type="PROSITE" id="PS50030"/>
    </source>
</evidence>
<gene>
    <name evidence="2" type="ORF">DILT_LOCUS16641</name>
</gene>
<protein>
    <recommendedName>
        <fullName evidence="1">UBA domain-containing protein</fullName>
    </recommendedName>
</protein>
<evidence type="ECO:0000313" key="2">
    <source>
        <dbReference type="EMBL" id="VDN34942.1"/>
    </source>
</evidence>
<dbReference type="Proteomes" id="UP000281553">
    <property type="component" value="Unassembled WGS sequence"/>
</dbReference>
<reference evidence="2 3" key="1">
    <citation type="submission" date="2018-11" db="EMBL/GenBank/DDBJ databases">
        <authorList>
            <consortium name="Pathogen Informatics"/>
        </authorList>
    </citation>
    <scope>NUCLEOTIDE SEQUENCE [LARGE SCALE GENOMIC DNA]</scope>
</reference>
<keyword evidence="3" id="KW-1185">Reference proteome</keyword>
<accession>A0A3P7QSZ2</accession>
<sequence length="144" mass="16237">MRINKLRTLSARTNKPENALQAAVSFLVDMGYDEDSVFNALMESNGDRDMAEKDLEWCIRQRASSEPTYPHKAAERALRIRALAARIGKSETVLQAAVPYLVNQGYDDESVIKALTESNGDKEIAEKDLEWCILQRNFSAPAFR</sequence>
<dbReference type="EMBL" id="UYRU01086219">
    <property type="protein sequence ID" value="VDN34942.1"/>
    <property type="molecule type" value="Genomic_DNA"/>
</dbReference>
<evidence type="ECO:0000313" key="3">
    <source>
        <dbReference type="Proteomes" id="UP000281553"/>
    </source>
</evidence>
<dbReference type="PROSITE" id="PS50030">
    <property type="entry name" value="UBA"/>
    <property type="match status" value="1"/>
</dbReference>
<proteinExistence type="predicted"/>
<dbReference type="InterPro" id="IPR009060">
    <property type="entry name" value="UBA-like_sf"/>
</dbReference>
<organism evidence="2 3">
    <name type="scientific">Dibothriocephalus latus</name>
    <name type="common">Fish tapeworm</name>
    <name type="synonym">Diphyllobothrium latum</name>
    <dbReference type="NCBI Taxonomy" id="60516"/>
    <lineage>
        <taxon>Eukaryota</taxon>
        <taxon>Metazoa</taxon>
        <taxon>Spiralia</taxon>
        <taxon>Lophotrochozoa</taxon>
        <taxon>Platyhelminthes</taxon>
        <taxon>Cestoda</taxon>
        <taxon>Eucestoda</taxon>
        <taxon>Diphyllobothriidea</taxon>
        <taxon>Diphyllobothriidae</taxon>
        <taxon>Dibothriocephalus</taxon>
    </lineage>
</organism>
<name>A0A3P7QSZ2_DIBLA</name>
<dbReference type="AlphaFoldDB" id="A0A3P7QSZ2"/>
<dbReference type="SUPFAM" id="SSF46934">
    <property type="entry name" value="UBA-like"/>
    <property type="match status" value="1"/>
</dbReference>